<proteinExistence type="predicted"/>
<protein>
    <recommendedName>
        <fullName evidence="2">Rhodopsin domain-containing protein</fullName>
    </recommendedName>
</protein>
<dbReference type="InterPro" id="IPR049326">
    <property type="entry name" value="Rhodopsin_dom_fungi"/>
</dbReference>
<feature type="transmembrane region" description="Helical" evidence="1">
    <location>
        <begin position="21"/>
        <end position="41"/>
    </location>
</feature>
<organism evidence="3 4">
    <name type="scientific">Apiospora saccharicola</name>
    <dbReference type="NCBI Taxonomy" id="335842"/>
    <lineage>
        <taxon>Eukaryota</taxon>
        <taxon>Fungi</taxon>
        <taxon>Dikarya</taxon>
        <taxon>Ascomycota</taxon>
        <taxon>Pezizomycotina</taxon>
        <taxon>Sordariomycetes</taxon>
        <taxon>Xylariomycetidae</taxon>
        <taxon>Amphisphaeriales</taxon>
        <taxon>Apiosporaceae</taxon>
        <taxon>Apiospora</taxon>
    </lineage>
</organism>
<dbReference type="EMBL" id="JAQQWM010000001">
    <property type="protein sequence ID" value="KAK8081413.1"/>
    <property type="molecule type" value="Genomic_DNA"/>
</dbReference>
<reference evidence="3 4" key="1">
    <citation type="submission" date="2023-01" db="EMBL/GenBank/DDBJ databases">
        <title>Analysis of 21 Apiospora genomes using comparative genomics revels a genus with tremendous synthesis potential of carbohydrate active enzymes and secondary metabolites.</title>
        <authorList>
            <person name="Sorensen T."/>
        </authorList>
    </citation>
    <scope>NUCLEOTIDE SEQUENCE [LARGE SCALE GENOMIC DNA]</scope>
    <source>
        <strain evidence="3 4">CBS 83171</strain>
    </source>
</reference>
<evidence type="ECO:0000256" key="1">
    <source>
        <dbReference type="SAM" id="Phobius"/>
    </source>
</evidence>
<evidence type="ECO:0000313" key="3">
    <source>
        <dbReference type="EMBL" id="KAK8081413.1"/>
    </source>
</evidence>
<sequence length="109" mass="12919">MVVAIRLISRFRGPRKLFADDWLALFAWLLCVLSAIVWQRVAPYLYTFMNVVIGNLWPPPDSFIPDSEQAYQGQLVVLVFWYTSLFLVKLSLLFFFRRLRRNVTRGKYL</sequence>
<feature type="transmembrane region" description="Helical" evidence="1">
    <location>
        <begin position="75"/>
        <end position="96"/>
    </location>
</feature>
<evidence type="ECO:0000313" key="4">
    <source>
        <dbReference type="Proteomes" id="UP001446871"/>
    </source>
</evidence>
<evidence type="ECO:0000259" key="2">
    <source>
        <dbReference type="Pfam" id="PF20684"/>
    </source>
</evidence>
<keyword evidence="1" id="KW-1133">Transmembrane helix</keyword>
<keyword evidence="4" id="KW-1185">Reference proteome</keyword>
<comment type="caution">
    <text evidence="3">The sequence shown here is derived from an EMBL/GenBank/DDBJ whole genome shotgun (WGS) entry which is preliminary data.</text>
</comment>
<feature type="domain" description="Rhodopsin" evidence="2">
    <location>
        <begin position="5"/>
        <end position="101"/>
    </location>
</feature>
<keyword evidence="1" id="KW-0472">Membrane</keyword>
<dbReference type="Pfam" id="PF20684">
    <property type="entry name" value="Fung_rhodopsin"/>
    <property type="match status" value="1"/>
</dbReference>
<accession>A0ABR1WDB4</accession>
<keyword evidence="1" id="KW-0812">Transmembrane</keyword>
<gene>
    <name evidence="3" type="ORF">PG996_000194</name>
</gene>
<dbReference type="Proteomes" id="UP001446871">
    <property type="component" value="Unassembled WGS sequence"/>
</dbReference>
<name>A0ABR1WDB4_9PEZI</name>